<keyword evidence="1" id="KW-0812">Transmembrane</keyword>
<reference evidence="2 3" key="1">
    <citation type="submission" date="2016-01" db="EMBL/GenBank/DDBJ databases">
        <title>The draft genome sequence of Aquimarina sp. RZW4-3-2.</title>
        <authorList>
            <person name="Wang Y."/>
        </authorList>
    </citation>
    <scope>NUCLEOTIDE SEQUENCE [LARGE SCALE GENOMIC DNA]</scope>
    <source>
        <strain evidence="2 3">RZW4-3-2</strain>
    </source>
</reference>
<protein>
    <submittedName>
        <fullName evidence="2">Uncharacterized protein</fullName>
    </submittedName>
</protein>
<keyword evidence="1" id="KW-0472">Membrane</keyword>
<feature type="transmembrane region" description="Helical" evidence="1">
    <location>
        <begin position="137"/>
        <end position="154"/>
    </location>
</feature>
<comment type="caution">
    <text evidence="2">The sequence shown here is derived from an EMBL/GenBank/DDBJ whole genome shotgun (WGS) entry which is preliminary data.</text>
</comment>
<gene>
    <name evidence="2" type="ORF">AWE51_04895</name>
</gene>
<keyword evidence="3" id="KW-1185">Reference proteome</keyword>
<proteinExistence type="predicted"/>
<dbReference type="AlphaFoldDB" id="A0A162FAD2"/>
<accession>A0A162FAD2</accession>
<organism evidence="2 3">
    <name type="scientific">Aquimarina aggregata</name>
    <dbReference type="NCBI Taxonomy" id="1642818"/>
    <lineage>
        <taxon>Bacteria</taxon>
        <taxon>Pseudomonadati</taxon>
        <taxon>Bacteroidota</taxon>
        <taxon>Flavobacteriia</taxon>
        <taxon>Flavobacteriales</taxon>
        <taxon>Flavobacteriaceae</taxon>
        <taxon>Aquimarina</taxon>
    </lineage>
</organism>
<evidence type="ECO:0000313" key="3">
    <source>
        <dbReference type="Proteomes" id="UP000076715"/>
    </source>
</evidence>
<evidence type="ECO:0000313" key="2">
    <source>
        <dbReference type="EMBL" id="KZS40296.1"/>
    </source>
</evidence>
<feature type="transmembrane region" description="Helical" evidence="1">
    <location>
        <begin position="114"/>
        <end position="131"/>
    </location>
</feature>
<sequence length="174" mass="19983">MDIKTIRENYKKMSIEELTKLVAEIKTLRPEAILFLQQELISREETQKALNITNYLLSIKYHISESVLFDYITKLKKKGFSETEIDKDLEEKHGIDKNYSQLIKSNLNSKGKENIIIGLAMIIIPLVFGIILISLNAFIGIFPLLLIGIGIWRLNKGLLQRKVNNKIKTTSHTI</sequence>
<name>A0A162FAD2_9FLAO</name>
<keyword evidence="1" id="KW-1133">Transmembrane helix</keyword>
<dbReference type="EMBL" id="LQRT01000013">
    <property type="protein sequence ID" value="KZS40296.1"/>
    <property type="molecule type" value="Genomic_DNA"/>
</dbReference>
<evidence type="ECO:0000256" key="1">
    <source>
        <dbReference type="SAM" id="Phobius"/>
    </source>
</evidence>
<dbReference type="Proteomes" id="UP000076715">
    <property type="component" value="Unassembled WGS sequence"/>
</dbReference>
<dbReference type="STRING" id="1642818.AWE51_04895"/>